<dbReference type="InterPro" id="IPR043502">
    <property type="entry name" value="DNA/RNA_pol_sf"/>
</dbReference>
<evidence type="ECO:0000313" key="4">
    <source>
        <dbReference type="Proteomes" id="UP000236291"/>
    </source>
</evidence>
<reference evidence="3 4" key="1">
    <citation type="journal article" date="2014" name="Am. J. Bot.">
        <title>Genome assembly and annotation for red clover (Trifolium pratense; Fabaceae).</title>
        <authorList>
            <person name="Istvanek J."/>
            <person name="Jaros M."/>
            <person name="Krenek A."/>
            <person name="Repkova J."/>
        </authorList>
    </citation>
    <scope>NUCLEOTIDE SEQUENCE [LARGE SCALE GENOMIC DNA]</scope>
    <source>
        <strain evidence="4">cv. Tatra</strain>
        <tissue evidence="3">Young leaves</tissue>
    </source>
</reference>
<dbReference type="InterPro" id="IPR013103">
    <property type="entry name" value="RVT_2"/>
</dbReference>
<comment type="caution">
    <text evidence="3">The sequence shown here is derived from an EMBL/GenBank/DDBJ whole genome shotgun (WGS) entry which is preliminary data.</text>
</comment>
<name>A0A2K3LTX5_TRIPR</name>
<evidence type="ECO:0000256" key="1">
    <source>
        <dbReference type="SAM" id="MobiDB-lite"/>
    </source>
</evidence>
<dbReference type="Pfam" id="PF07727">
    <property type="entry name" value="RVT_2"/>
    <property type="match status" value="1"/>
</dbReference>
<gene>
    <name evidence="3" type="ORF">L195_g038003</name>
</gene>
<organism evidence="3 4">
    <name type="scientific">Trifolium pratense</name>
    <name type="common">Red clover</name>
    <dbReference type="NCBI Taxonomy" id="57577"/>
    <lineage>
        <taxon>Eukaryota</taxon>
        <taxon>Viridiplantae</taxon>
        <taxon>Streptophyta</taxon>
        <taxon>Embryophyta</taxon>
        <taxon>Tracheophyta</taxon>
        <taxon>Spermatophyta</taxon>
        <taxon>Magnoliopsida</taxon>
        <taxon>eudicotyledons</taxon>
        <taxon>Gunneridae</taxon>
        <taxon>Pentapetalae</taxon>
        <taxon>rosids</taxon>
        <taxon>fabids</taxon>
        <taxon>Fabales</taxon>
        <taxon>Fabaceae</taxon>
        <taxon>Papilionoideae</taxon>
        <taxon>50 kb inversion clade</taxon>
        <taxon>NPAAA clade</taxon>
        <taxon>Hologalegina</taxon>
        <taxon>IRL clade</taxon>
        <taxon>Trifolieae</taxon>
        <taxon>Trifolium</taxon>
    </lineage>
</organism>
<feature type="compositionally biased region" description="Low complexity" evidence="1">
    <location>
        <begin position="55"/>
        <end position="64"/>
    </location>
</feature>
<feature type="domain" description="Reverse transcriptase Ty1/copia-type" evidence="2">
    <location>
        <begin position="164"/>
        <end position="308"/>
    </location>
</feature>
<evidence type="ECO:0000259" key="2">
    <source>
        <dbReference type="Pfam" id="PF07727"/>
    </source>
</evidence>
<feature type="compositionally biased region" description="Polar residues" evidence="1">
    <location>
        <begin position="1"/>
        <end position="11"/>
    </location>
</feature>
<dbReference type="AlphaFoldDB" id="A0A2K3LTX5"/>
<dbReference type="Proteomes" id="UP000236291">
    <property type="component" value="Unassembled WGS sequence"/>
</dbReference>
<dbReference type="PANTHER" id="PTHR43383:SF2">
    <property type="entry name" value="AMIDOHYDROLASE 2 FAMILY PROTEIN"/>
    <property type="match status" value="1"/>
</dbReference>
<accession>A0A2K3LTX5</accession>
<dbReference type="STRING" id="57577.A0A2K3LTX5"/>
<protein>
    <submittedName>
        <fullName evidence="3">Retrovirus-related Pol polyprotein from transposon TNT 1-94</fullName>
    </submittedName>
</protein>
<dbReference type="EMBL" id="ASHM01041024">
    <property type="protein sequence ID" value="PNX81977.1"/>
    <property type="molecule type" value="Genomic_DNA"/>
</dbReference>
<reference evidence="3 4" key="2">
    <citation type="journal article" date="2017" name="Front. Plant Sci.">
        <title>Gene Classification and Mining of Molecular Markers Useful in Red Clover (Trifolium pratense) Breeding.</title>
        <authorList>
            <person name="Istvanek J."/>
            <person name="Dluhosova J."/>
            <person name="Dluhos P."/>
            <person name="Patkova L."/>
            <person name="Nedelnik J."/>
            <person name="Repkova J."/>
        </authorList>
    </citation>
    <scope>NUCLEOTIDE SEQUENCE [LARGE SCALE GENOMIC DNA]</scope>
    <source>
        <strain evidence="4">cv. Tatra</strain>
        <tissue evidence="3">Young leaves</tissue>
    </source>
</reference>
<sequence length="309" mass="35049">DDPPSNNSNHQDIIPNISPSPSVSPDIAPITTSPLVRPDRKKHKPSYLSDYVCNSSDTSTQSSSPGTLYPISSFHSLDHLSSSHSVYTMSLTQHTKPRTYNEACKSEHWIQAMNSELEALARTGTWKIMDLPPNVKPIGSKWVYKIKHKSDGTIERYKARLVAKVRMLLAIASIKGWFLHQLDVNTAFLHGDLQENVYMKIPDGVRCNKPNQVCKLLKSLYGLKQTSRKWYEKLTSLLFREGYKQSTSDYSLFTLNQQNNFTALLIYVGDVILAGTDMQEIDRIKTILDHNFKIKDLGVVKYFLELEVA</sequence>
<dbReference type="SUPFAM" id="SSF56672">
    <property type="entry name" value="DNA/RNA polymerases"/>
    <property type="match status" value="1"/>
</dbReference>
<dbReference type="PANTHER" id="PTHR43383">
    <property type="entry name" value="NODULIN 6"/>
    <property type="match status" value="1"/>
</dbReference>
<proteinExistence type="predicted"/>
<evidence type="ECO:0000313" key="3">
    <source>
        <dbReference type="EMBL" id="PNX81977.1"/>
    </source>
</evidence>
<feature type="region of interest" description="Disordered" evidence="1">
    <location>
        <begin position="1"/>
        <end position="65"/>
    </location>
</feature>
<feature type="non-terminal residue" evidence="3">
    <location>
        <position position="1"/>
    </location>
</feature>
<feature type="compositionally biased region" description="Low complexity" evidence="1">
    <location>
        <begin position="13"/>
        <end position="30"/>
    </location>
</feature>